<dbReference type="AlphaFoldDB" id="A0A660CJ57"/>
<proteinExistence type="predicted"/>
<sequence length="436" mass="46311">MTSVNLPDHSAVPAPHRRRTPVVITIAVLTTLVVAAGVVLWETSDSDSEDASWTRYDPASSGFGGRDSSALMTSVATHDDTTVAVGSEEWHRGELRPSTAAVWYSHGGAEWERVPRKDAVFGDPDNGAAALSVAANDQGFVAAGVDRSLGDTDAVGAVWTSSDGVDWQRVPHDDVFGGQGQGHTQIRSVTTHGSGFVAVGDAAEGAAVWTSDNGRTWTRARHENSPFERPGTTSMRSVTSGPSGLVAVGTEELPGFGVVAAVWRSDDGFWWQRVPHDDAFGNAFGEGYDATTMAGVAAGPDGYVSVGDTGYSTTTAAVWTSPDGRTWSRVPHRPQTFGVDDGYATATATDVTWTGEEFAATGARSDDEAPVRATLWTSRDGQEWQRDTGIRAFDREDGTVSELWSITRTDDDRLIAVGRARPHDTARDAAAVWGRG</sequence>
<dbReference type="Proteomes" id="UP000317303">
    <property type="component" value="Unassembled WGS sequence"/>
</dbReference>
<evidence type="ECO:0008006" key="4">
    <source>
        <dbReference type="Google" id="ProtNLM"/>
    </source>
</evidence>
<keyword evidence="1" id="KW-1133">Transmembrane helix</keyword>
<protein>
    <recommendedName>
        <fullName evidence="4">BNR/Asp-box repeat protein</fullName>
    </recommendedName>
</protein>
<name>A0A660CJ57_9PSEU</name>
<dbReference type="SUPFAM" id="SSF110296">
    <property type="entry name" value="Oligoxyloglucan reducing end-specific cellobiohydrolase"/>
    <property type="match status" value="1"/>
</dbReference>
<comment type="caution">
    <text evidence="2">The sequence shown here is derived from an EMBL/GenBank/DDBJ whole genome shotgun (WGS) entry which is preliminary data.</text>
</comment>
<keyword evidence="1" id="KW-0812">Transmembrane</keyword>
<evidence type="ECO:0000256" key="1">
    <source>
        <dbReference type="SAM" id="Phobius"/>
    </source>
</evidence>
<dbReference type="EMBL" id="VLJV01000001">
    <property type="protein sequence ID" value="TWH21653.1"/>
    <property type="molecule type" value="Genomic_DNA"/>
</dbReference>
<evidence type="ECO:0000313" key="2">
    <source>
        <dbReference type="EMBL" id="TWH21653.1"/>
    </source>
</evidence>
<evidence type="ECO:0000313" key="3">
    <source>
        <dbReference type="Proteomes" id="UP000317303"/>
    </source>
</evidence>
<keyword evidence="3" id="KW-1185">Reference proteome</keyword>
<reference evidence="2 3" key="1">
    <citation type="submission" date="2019-07" db="EMBL/GenBank/DDBJ databases">
        <title>R&amp;d 2014.</title>
        <authorList>
            <person name="Klenk H.-P."/>
        </authorList>
    </citation>
    <scope>NUCLEOTIDE SEQUENCE [LARGE SCALE GENOMIC DNA]</scope>
    <source>
        <strain evidence="2 3">DSM 43194</strain>
    </source>
</reference>
<feature type="transmembrane region" description="Helical" evidence="1">
    <location>
        <begin position="21"/>
        <end position="41"/>
    </location>
</feature>
<accession>A0A660CJ57</accession>
<organism evidence="2 3">
    <name type="scientific">Prauserella rugosa</name>
    <dbReference type="NCBI Taxonomy" id="43354"/>
    <lineage>
        <taxon>Bacteria</taxon>
        <taxon>Bacillati</taxon>
        <taxon>Actinomycetota</taxon>
        <taxon>Actinomycetes</taxon>
        <taxon>Pseudonocardiales</taxon>
        <taxon>Pseudonocardiaceae</taxon>
        <taxon>Prauserella</taxon>
    </lineage>
</organism>
<gene>
    <name evidence="2" type="ORF">JD82_03519</name>
</gene>
<keyword evidence="1" id="KW-0472">Membrane</keyword>